<reference evidence="4 5" key="1">
    <citation type="journal article" date="2014" name="Nat. Commun.">
        <title>Molecular traces of alternative social organization in a termite genome.</title>
        <authorList>
            <person name="Terrapon N."/>
            <person name="Li C."/>
            <person name="Robertson H.M."/>
            <person name="Ji L."/>
            <person name="Meng X."/>
            <person name="Booth W."/>
            <person name="Chen Z."/>
            <person name="Childers C.P."/>
            <person name="Glastad K.M."/>
            <person name="Gokhale K."/>
            <person name="Gowin J."/>
            <person name="Gronenberg W."/>
            <person name="Hermansen R.A."/>
            <person name="Hu H."/>
            <person name="Hunt B.G."/>
            <person name="Huylmans A.K."/>
            <person name="Khalil S.M."/>
            <person name="Mitchell R.D."/>
            <person name="Munoz-Torres M.C."/>
            <person name="Mustard J.A."/>
            <person name="Pan H."/>
            <person name="Reese J.T."/>
            <person name="Scharf M.E."/>
            <person name="Sun F."/>
            <person name="Vogel H."/>
            <person name="Xiao J."/>
            <person name="Yang W."/>
            <person name="Yang Z."/>
            <person name="Yang Z."/>
            <person name="Zhou J."/>
            <person name="Zhu J."/>
            <person name="Brent C.S."/>
            <person name="Elsik C.G."/>
            <person name="Goodisman M.A."/>
            <person name="Liberles D.A."/>
            <person name="Roe R.M."/>
            <person name="Vargo E.L."/>
            <person name="Vilcinskas A."/>
            <person name="Wang J."/>
            <person name="Bornberg-Bauer E."/>
            <person name="Korb J."/>
            <person name="Zhang G."/>
            <person name="Liebig J."/>
        </authorList>
    </citation>
    <scope>NUCLEOTIDE SEQUENCE [LARGE SCALE GENOMIC DNA]</scope>
    <source>
        <tissue evidence="4">Whole organism</tissue>
    </source>
</reference>
<evidence type="ECO:0000313" key="4">
    <source>
        <dbReference type="EMBL" id="KDR21936.1"/>
    </source>
</evidence>
<feature type="compositionally biased region" description="Acidic residues" evidence="3">
    <location>
        <begin position="18"/>
        <end position="33"/>
    </location>
</feature>
<dbReference type="GO" id="GO:0005634">
    <property type="term" value="C:nucleus"/>
    <property type="evidence" value="ECO:0007669"/>
    <property type="project" value="TreeGrafter"/>
</dbReference>
<dbReference type="Gene3D" id="3.30.70.330">
    <property type="match status" value="1"/>
</dbReference>
<dbReference type="EMBL" id="KK852530">
    <property type="protein sequence ID" value="KDR21936.1"/>
    <property type="molecule type" value="Genomic_DNA"/>
</dbReference>
<dbReference type="PANTHER" id="PTHR16291:SF0">
    <property type="entry name" value="NUCLEAR CAP-BINDING PROTEIN SUBUNIT 3"/>
    <property type="match status" value="1"/>
</dbReference>
<evidence type="ECO:0000256" key="3">
    <source>
        <dbReference type="SAM" id="MobiDB-lite"/>
    </source>
</evidence>
<name>A0A067RDI0_ZOONE</name>
<dbReference type="Proteomes" id="UP000027135">
    <property type="component" value="Unassembled WGS sequence"/>
</dbReference>
<keyword evidence="5" id="KW-1185">Reference proteome</keyword>
<feature type="compositionally biased region" description="Polar residues" evidence="3">
    <location>
        <begin position="1"/>
        <end position="10"/>
    </location>
</feature>
<feature type="compositionally biased region" description="Basic and acidic residues" evidence="3">
    <location>
        <begin position="392"/>
        <end position="410"/>
    </location>
</feature>
<dbReference type="STRING" id="136037.A0A067RDI0"/>
<evidence type="ECO:0000313" key="5">
    <source>
        <dbReference type="Proteomes" id="UP000027135"/>
    </source>
</evidence>
<dbReference type="AlphaFoldDB" id="A0A067RDI0"/>
<feature type="region of interest" description="Disordered" evidence="3">
    <location>
        <begin position="1"/>
        <end position="58"/>
    </location>
</feature>
<dbReference type="OrthoDB" id="422106at2759"/>
<feature type="compositionally biased region" description="Basic residues" evidence="3">
    <location>
        <begin position="488"/>
        <end position="502"/>
    </location>
</feature>
<evidence type="ECO:0000256" key="1">
    <source>
        <dbReference type="ARBA" id="ARBA00006069"/>
    </source>
</evidence>
<feature type="compositionally biased region" description="Basic and acidic residues" evidence="3">
    <location>
        <begin position="503"/>
        <end position="521"/>
    </location>
</feature>
<dbReference type="PANTHER" id="PTHR16291">
    <property type="entry name" value="NUCLEAR CAP-BINDING PROTEIN SUBUNIT 3"/>
    <property type="match status" value="1"/>
</dbReference>
<dbReference type="InParanoid" id="A0A067RDI0"/>
<dbReference type="GO" id="GO:0003729">
    <property type="term" value="F:mRNA binding"/>
    <property type="evidence" value="ECO:0007669"/>
    <property type="project" value="InterPro"/>
</dbReference>
<feature type="compositionally biased region" description="Basic and acidic residues" evidence="3">
    <location>
        <begin position="533"/>
        <end position="577"/>
    </location>
</feature>
<proteinExistence type="inferred from homology"/>
<sequence>MAIPESSSELPNLKIEIENDLDEAMEIDDNDNITDDKTSKEDGPEEGELSDSKDTDTDVKTSVFGLAVSTSNEPNWDREKRYENRGGAFVTGVDIFAKEEQIKLDERAKRFGLDPSDAKAVTEEQVTELYKSLGMKDEDGTEKHFRLNTLHVRGTENMSTQDIFNYFKDYGPASIEWINDYSCNVVWLDNLSAARAIIGLSKHVKGLEEFHSTADPFLKKGEKESDKENEKEEVVVVQEIEKPDGDDIIMVMETSRHVYTDEQNVKEVMEESQLNVDSDVVHASDIPIPIPPGKWRRGIAHPKAKCILLRFSTRTDKKRPQAEKMSEYYKKYGNPNYGGIKGLITPSSRKRRYHQHEHNSKVFEDDKGDERDFSEVLSDGKNPWGNLAKSWSKLDKNHSRRKPESYELKKSPPPPPPPRSLVTSQPSIDEQQGRSILHRIGTVATAPVLQSDSDASKSHESDEESEWTKRSKIPRMRMYADEEEVRIERRKAKVQAQSRIKKNRDLRDHHEKDTRSEDLERRRKLRSSSVHQESSRSDARNRDSNQWKSKTFEGFEKDTISRSHDDLRSRLDRDGKSKTRGGASVGTSTVWDRLNRHQAGDTVNWKREKSGSDSDENYLQDEDLAYADLRDCLLQGKKNSSRFEGGDLRSKLNLKKNMKQHIPIQKSPLRIEIDNDEYYRLIGSDQE</sequence>
<comment type="similarity">
    <text evidence="1">Belongs to the NCBP3 family.</text>
</comment>
<gene>
    <name evidence="4" type="ORF">L798_00488</name>
</gene>
<feature type="compositionally biased region" description="Polar residues" evidence="3">
    <location>
        <begin position="421"/>
        <end position="434"/>
    </location>
</feature>
<protein>
    <recommendedName>
        <fullName evidence="2">Nuclear cap-binding protein subunit 3</fullName>
    </recommendedName>
</protein>
<dbReference type="InterPro" id="IPR019416">
    <property type="entry name" value="NCBP3"/>
</dbReference>
<feature type="compositionally biased region" description="Basic and acidic residues" evidence="3">
    <location>
        <begin position="356"/>
        <end position="374"/>
    </location>
</feature>
<accession>A0A067RDI0</accession>
<organism evidence="4 5">
    <name type="scientific">Zootermopsis nevadensis</name>
    <name type="common">Dampwood termite</name>
    <dbReference type="NCBI Taxonomy" id="136037"/>
    <lineage>
        <taxon>Eukaryota</taxon>
        <taxon>Metazoa</taxon>
        <taxon>Ecdysozoa</taxon>
        <taxon>Arthropoda</taxon>
        <taxon>Hexapoda</taxon>
        <taxon>Insecta</taxon>
        <taxon>Pterygota</taxon>
        <taxon>Neoptera</taxon>
        <taxon>Polyneoptera</taxon>
        <taxon>Dictyoptera</taxon>
        <taxon>Blattodea</taxon>
        <taxon>Blattoidea</taxon>
        <taxon>Termitoidae</taxon>
        <taxon>Termopsidae</taxon>
        <taxon>Zootermopsis</taxon>
    </lineage>
</organism>
<evidence type="ECO:0000256" key="2">
    <source>
        <dbReference type="ARBA" id="ARBA00019876"/>
    </source>
</evidence>
<dbReference type="eggNOG" id="ENOG502QRX4">
    <property type="taxonomic scope" value="Eukaryota"/>
</dbReference>
<dbReference type="OMA" id="WINDYSC"/>
<dbReference type="InterPro" id="IPR012677">
    <property type="entry name" value="Nucleotide-bd_a/b_plait_sf"/>
</dbReference>
<feature type="region of interest" description="Disordered" evidence="3">
    <location>
        <begin position="342"/>
        <end position="587"/>
    </location>
</feature>
<dbReference type="Pfam" id="PF10309">
    <property type="entry name" value="NCBP3"/>
    <property type="match status" value="1"/>
</dbReference>
<dbReference type="GO" id="GO:0000340">
    <property type="term" value="F:RNA 7-methylguanosine cap binding"/>
    <property type="evidence" value="ECO:0007669"/>
    <property type="project" value="InterPro"/>
</dbReference>